<dbReference type="AlphaFoldDB" id="A0A086T7W1"/>
<accession>A0A086T7W1</accession>
<feature type="domain" description="Heterokaryon incompatibility" evidence="2">
    <location>
        <begin position="64"/>
        <end position="236"/>
    </location>
</feature>
<sequence>MATPAASEPGAGQTKTPLYTPLNQDKKEIRLLRVAPYGSGDDDVLSVCECTMFKASLTEPLPRYNAFSYEWGYTQDISVGYKADNIVVVNGHRVQVTKNLVALLTRYRNIAQAIPDSDIARPPVWIDALCIDQSNIEERNSQVALMGTIYSRAQSTLSWLGESEDDSDYAMDVISRTGLQILKNMSAKKDEMDWIDVENQPELWRTEHPRRLNRFWTSLGAFMRRTYWTRAWIVQEVMLQSTVVILCGKLICHYMQLEAIHLWLRNCRGRPCPPGVDAGLWELLSTRVGWYQMGLNNLQKRVPLGSKRQETGGDPERESYTMWKTWIISTVSKQATEPRDKLYSVLGLVGSDLLRPDYSASVERVFADFAARSICMEGGLDILNHAGHFELPELAEEDRKRTPPATNLFVPTWAPNWDQISKTYSFTWFFNQNDKAGDGWEQIYPVLGEQPWLLDSSNNTLVTPGIVADTISLTRTCDIGDGSWLSFCLDYIRSRAGQPYPTGVPPLQALALLLTRGHDFSRKPLDPPFPDAETLLRGVLPGFFLTLVTENSKDPKEELRQAQETFGLSNPAGVIKNFIGTAAVAIHQTQTGGEPSAEKSKFATPDARRSTGLDVPDSMDFNHSARGGMSLYVAFVTSRGYLGWGRKGLQKGDQVCILPTCRMPLILRHVGGLRYINLGASRVPGLMHGEAVSCVRGRTARVETFHIV</sequence>
<dbReference type="HOGENOM" id="CLU_004184_7_0_1"/>
<organism evidence="3 4">
    <name type="scientific">Hapsidospora chrysogenum (strain ATCC 11550 / CBS 779.69 / DSM 880 / IAM 14645 / JCM 23072 / IMI 49137)</name>
    <name type="common">Acremonium chrysogenum</name>
    <dbReference type="NCBI Taxonomy" id="857340"/>
    <lineage>
        <taxon>Eukaryota</taxon>
        <taxon>Fungi</taxon>
        <taxon>Dikarya</taxon>
        <taxon>Ascomycota</taxon>
        <taxon>Pezizomycotina</taxon>
        <taxon>Sordariomycetes</taxon>
        <taxon>Hypocreomycetidae</taxon>
        <taxon>Hypocreales</taxon>
        <taxon>Bionectriaceae</taxon>
        <taxon>Hapsidospora</taxon>
    </lineage>
</organism>
<dbReference type="OrthoDB" id="5386682at2759"/>
<gene>
    <name evidence="3" type="ORF">ACRE_037800</name>
</gene>
<evidence type="ECO:0000313" key="3">
    <source>
        <dbReference type="EMBL" id="KFH45443.1"/>
    </source>
</evidence>
<keyword evidence="4" id="KW-1185">Reference proteome</keyword>
<reference evidence="4" key="1">
    <citation type="journal article" date="2014" name="Genome Announc.">
        <title>Genome sequence and annotation of Acremonium chrysogenum, producer of the beta-lactam antibiotic cephalosporin C.</title>
        <authorList>
            <person name="Terfehr D."/>
            <person name="Dahlmann T.A."/>
            <person name="Specht T."/>
            <person name="Zadra I."/>
            <person name="Kuernsteiner H."/>
            <person name="Kueck U."/>
        </authorList>
    </citation>
    <scope>NUCLEOTIDE SEQUENCE [LARGE SCALE GENOMIC DNA]</scope>
    <source>
        <strain evidence="4">ATCC 11550 / CBS 779.69 / DSM 880 / IAM 14645 / JCM 23072 / IMI 49137</strain>
    </source>
</reference>
<evidence type="ECO:0000256" key="1">
    <source>
        <dbReference type="SAM" id="MobiDB-lite"/>
    </source>
</evidence>
<dbReference type="Pfam" id="PF06985">
    <property type="entry name" value="HET"/>
    <property type="match status" value="1"/>
</dbReference>
<protein>
    <submittedName>
        <fullName evidence="3">Heterokaryon incompatibility protein 6, OR allele-like protein</fullName>
    </submittedName>
</protein>
<dbReference type="EMBL" id="JPKY01000032">
    <property type="protein sequence ID" value="KFH45443.1"/>
    <property type="molecule type" value="Genomic_DNA"/>
</dbReference>
<dbReference type="InterPro" id="IPR010730">
    <property type="entry name" value="HET"/>
</dbReference>
<dbReference type="InterPro" id="IPR052895">
    <property type="entry name" value="HetReg/Transcr_Mod"/>
</dbReference>
<proteinExistence type="predicted"/>
<dbReference type="STRING" id="857340.A0A086T7W1"/>
<evidence type="ECO:0000259" key="2">
    <source>
        <dbReference type="Pfam" id="PF06985"/>
    </source>
</evidence>
<feature type="region of interest" description="Disordered" evidence="1">
    <location>
        <begin position="589"/>
        <end position="610"/>
    </location>
</feature>
<evidence type="ECO:0000313" key="4">
    <source>
        <dbReference type="Proteomes" id="UP000029964"/>
    </source>
</evidence>
<dbReference type="PANTHER" id="PTHR24148:SF64">
    <property type="entry name" value="HETEROKARYON INCOMPATIBILITY DOMAIN-CONTAINING PROTEIN"/>
    <property type="match status" value="1"/>
</dbReference>
<dbReference type="Proteomes" id="UP000029964">
    <property type="component" value="Unassembled WGS sequence"/>
</dbReference>
<feature type="compositionally biased region" description="Basic and acidic residues" evidence="1">
    <location>
        <begin position="596"/>
        <end position="610"/>
    </location>
</feature>
<name>A0A086T7W1_HAPC1</name>
<dbReference type="PANTHER" id="PTHR24148">
    <property type="entry name" value="ANKYRIN REPEAT DOMAIN-CONTAINING PROTEIN 39 HOMOLOG-RELATED"/>
    <property type="match status" value="1"/>
</dbReference>
<comment type="caution">
    <text evidence="3">The sequence shown here is derived from an EMBL/GenBank/DDBJ whole genome shotgun (WGS) entry which is preliminary data.</text>
</comment>